<dbReference type="InterPro" id="IPR053148">
    <property type="entry name" value="PD-DEXK-like_domain"/>
</dbReference>
<keyword evidence="2" id="KW-0378">Hydrolase</keyword>
<keyword evidence="2" id="KW-0540">Nuclease</keyword>
<gene>
    <name evidence="2" type="ORF">HNQ39_001951</name>
</gene>
<dbReference type="RefSeq" id="WP_184194594.1">
    <property type="nucleotide sequence ID" value="NZ_JACHGW010000002.1"/>
</dbReference>
<proteinExistence type="predicted"/>
<dbReference type="Proteomes" id="UP000520814">
    <property type="component" value="Unassembled WGS sequence"/>
</dbReference>
<accession>A0A7W9W6L0</accession>
<dbReference type="InterPro" id="IPR041527">
    <property type="entry name" value="YhcG_N"/>
</dbReference>
<keyword evidence="2" id="KW-0255">Endonuclease</keyword>
<feature type="domain" description="YhcG N-terminal" evidence="1">
    <location>
        <begin position="20"/>
        <end position="129"/>
    </location>
</feature>
<dbReference type="EMBL" id="JACHGW010000002">
    <property type="protein sequence ID" value="MBB6050160.1"/>
    <property type="molecule type" value="Genomic_DNA"/>
</dbReference>
<dbReference type="PANTHER" id="PTHR30547:SF0">
    <property type="entry name" value="BLR8175 PROTEIN"/>
    <property type="match status" value="1"/>
</dbReference>
<name>A0A7W9W6L0_ARMRO</name>
<dbReference type="AlphaFoldDB" id="A0A7W9W6L0"/>
<evidence type="ECO:0000313" key="2">
    <source>
        <dbReference type="EMBL" id="MBB6050160.1"/>
    </source>
</evidence>
<comment type="caution">
    <text evidence="2">The sequence shown here is derived from an EMBL/GenBank/DDBJ whole genome shotgun (WGS) entry which is preliminary data.</text>
</comment>
<dbReference type="PANTHER" id="PTHR30547">
    <property type="entry name" value="UNCHARACTERIZED PROTEIN YHCG-RELATED"/>
    <property type="match status" value="1"/>
</dbReference>
<protein>
    <submittedName>
        <fullName evidence="2">Putative nuclease of restriction endonuclease-like (RecB) superfamily</fullName>
    </submittedName>
</protein>
<sequence>MDARQVELLPTGYDALLKAIKERVSTVQVRAAVAVNTELVRLYWSIGHDILQKQQAEGWGSKVIDRLSRDLKASFPTMQGFSRTSLLYMRAFAAAWPDEAIVQRVVGQLPWRQNIALLDKLKDPELRLWS</sequence>
<keyword evidence="3" id="KW-1185">Reference proteome</keyword>
<dbReference type="GO" id="GO:0004519">
    <property type="term" value="F:endonuclease activity"/>
    <property type="evidence" value="ECO:0007669"/>
    <property type="project" value="UniProtKB-KW"/>
</dbReference>
<evidence type="ECO:0000313" key="3">
    <source>
        <dbReference type="Proteomes" id="UP000520814"/>
    </source>
</evidence>
<evidence type="ECO:0000259" key="1">
    <source>
        <dbReference type="Pfam" id="PF17761"/>
    </source>
</evidence>
<organism evidence="2 3">
    <name type="scientific">Armatimonas rosea</name>
    <dbReference type="NCBI Taxonomy" id="685828"/>
    <lineage>
        <taxon>Bacteria</taxon>
        <taxon>Bacillati</taxon>
        <taxon>Armatimonadota</taxon>
        <taxon>Armatimonadia</taxon>
        <taxon>Armatimonadales</taxon>
        <taxon>Armatimonadaceae</taxon>
        <taxon>Armatimonas</taxon>
    </lineage>
</organism>
<reference evidence="2 3" key="1">
    <citation type="submission" date="2020-08" db="EMBL/GenBank/DDBJ databases">
        <title>Genomic Encyclopedia of Type Strains, Phase IV (KMG-IV): sequencing the most valuable type-strain genomes for metagenomic binning, comparative biology and taxonomic classification.</title>
        <authorList>
            <person name="Goeker M."/>
        </authorList>
    </citation>
    <scope>NUCLEOTIDE SEQUENCE [LARGE SCALE GENOMIC DNA]</scope>
    <source>
        <strain evidence="2 3">DSM 23562</strain>
    </source>
</reference>
<dbReference type="Pfam" id="PF17761">
    <property type="entry name" value="DUF1016_N"/>
    <property type="match status" value="1"/>
</dbReference>